<name>A0A226WSM0_CABSO</name>
<dbReference type="EMBL" id="MTHB01000229">
    <property type="protein sequence ID" value="OXC74174.1"/>
    <property type="molecule type" value="Genomic_DNA"/>
</dbReference>
<evidence type="ECO:0000313" key="2">
    <source>
        <dbReference type="Proteomes" id="UP000214720"/>
    </source>
</evidence>
<reference evidence="2" key="1">
    <citation type="submission" date="2017-01" db="EMBL/GenBank/DDBJ databases">
        <title>Genome Analysis of Deinococcus marmoris KOPRI26562.</title>
        <authorList>
            <person name="Kim J.H."/>
            <person name="Oh H.-M."/>
        </authorList>
    </citation>
    <scope>NUCLEOTIDE SEQUENCE [LARGE SCALE GENOMIC DNA]</scope>
    <source>
        <strain evidence="2">PAMC 26633</strain>
    </source>
</reference>
<sequence>MLKASFVSIRFATVQQTGMPTYWASRKIADLAEGQPVFIETFLKETNFS</sequence>
<gene>
    <name evidence="1" type="ORF">BSU04_33165</name>
</gene>
<dbReference type="Proteomes" id="UP000214720">
    <property type="component" value="Unassembled WGS sequence"/>
</dbReference>
<accession>A0A226WSM0</accession>
<comment type="caution">
    <text evidence="1">The sequence shown here is derived from an EMBL/GenBank/DDBJ whole genome shotgun (WGS) entry which is preliminary data.</text>
</comment>
<organism evidence="1 2">
    <name type="scientific">Caballeronia sordidicola</name>
    <name type="common">Burkholderia sordidicola</name>
    <dbReference type="NCBI Taxonomy" id="196367"/>
    <lineage>
        <taxon>Bacteria</taxon>
        <taxon>Pseudomonadati</taxon>
        <taxon>Pseudomonadota</taxon>
        <taxon>Betaproteobacteria</taxon>
        <taxon>Burkholderiales</taxon>
        <taxon>Burkholderiaceae</taxon>
        <taxon>Caballeronia</taxon>
    </lineage>
</organism>
<dbReference type="AlphaFoldDB" id="A0A226WSM0"/>
<evidence type="ECO:0000313" key="1">
    <source>
        <dbReference type="EMBL" id="OXC74174.1"/>
    </source>
</evidence>
<proteinExistence type="predicted"/>
<protein>
    <submittedName>
        <fullName evidence="1">Uncharacterized protein</fullName>
    </submittedName>
</protein>